<reference evidence="7 8" key="1">
    <citation type="submission" date="2020-09" db="EMBL/GenBank/DDBJ databases">
        <title>Photobacterium sp. CAU 1568 isolated from sand of Sido Beach.</title>
        <authorList>
            <person name="Kim W."/>
        </authorList>
    </citation>
    <scope>NUCLEOTIDE SEQUENCE [LARGE SCALE GENOMIC DNA]</scope>
    <source>
        <strain evidence="7 8">CAU 1568</strain>
    </source>
</reference>
<keyword evidence="3 5" id="KW-1133">Transmembrane helix</keyword>
<feature type="domain" description="EamA" evidence="6">
    <location>
        <begin position="3"/>
        <end position="133"/>
    </location>
</feature>
<feature type="transmembrane region" description="Helical" evidence="5">
    <location>
        <begin position="34"/>
        <end position="50"/>
    </location>
</feature>
<feature type="transmembrane region" description="Helical" evidence="5">
    <location>
        <begin position="201"/>
        <end position="219"/>
    </location>
</feature>
<evidence type="ECO:0000313" key="7">
    <source>
        <dbReference type="EMBL" id="MBD8511595.1"/>
    </source>
</evidence>
<dbReference type="RefSeq" id="WP_192014378.1">
    <property type="nucleotide sequence ID" value="NZ_JACYTP010000001.1"/>
</dbReference>
<feature type="transmembrane region" description="Helical" evidence="5">
    <location>
        <begin position="119"/>
        <end position="136"/>
    </location>
</feature>
<comment type="caution">
    <text evidence="7">The sequence shown here is derived from an EMBL/GenBank/DDBJ whole genome shotgun (WGS) entry which is preliminary data.</text>
</comment>
<dbReference type="InterPro" id="IPR000620">
    <property type="entry name" value="EamA_dom"/>
</dbReference>
<dbReference type="SUPFAM" id="SSF103481">
    <property type="entry name" value="Multidrug resistance efflux transporter EmrE"/>
    <property type="match status" value="2"/>
</dbReference>
<keyword evidence="8" id="KW-1185">Reference proteome</keyword>
<dbReference type="InterPro" id="IPR037185">
    <property type="entry name" value="EmrE-like"/>
</dbReference>
<evidence type="ECO:0000256" key="1">
    <source>
        <dbReference type="ARBA" id="ARBA00004141"/>
    </source>
</evidence>
<dbReference type="Pfam" id="PF00892">
    <property type="entry name" value="EamA"/>
    <property type="match status" value="2"/>
</dbReference>
<protein>
    <submittedName>
        <fullName evidence="7">DMT family transporter</fullName>
    </submittedName>
</protein>
<feature type="transmembrane region" description="Helical" evidence="5">
    <location>
        <begin position="228"/>
        <end position="250"/>
    </location>
</feature>
<comment type="subcellular location">
    <subcellularLocation>
        <location evidence="1">Membrane</location>
        <topology evidence="1">Multi-pass membrane protein</topology>
    </subcellularLocation>
</comment>
<gene>
    <name evidence="7" type="ORF">IFO68_02605</name>
</gene>
<feature type="transmembrane region" description="Helical" evidence="5">
    <location>
        <begin position="142"/>
        <end position="162"/>
    </location>
</feature>
<organism evidence="7 8">
    <name type="scientific">Photobacterium arenosum</name>
    <dbReference type="NCBI Taxonomy" id="2774143"/>
    <lineage>
        <taxon>Bacteria</taxon>
        <taxon>Pseudomonadati</taxon>
        <taxon>Pseudomonadota</taxon>
        <taxon>Gammaproteobacteria</taxon>
        <taxon>Vibrionales</taxon>
        <taxon>Vibrionaceae</taxon>
        <taxon>Photobacterium</taxon>
    </lineage>
</organism>
<keyword evidence="2 5" id="KW-0812">Transmembrane</keyword>
<dbReference type="Proteomes" id="UP000649768">
    <property type="component" value="Unassembled WGS sequence"/>
</dbReference>
<dbReference type="PANTHER" id="PTHR22911">
    <property type="entry name" value="ACYL-MALONYL CONDENSING ENZYME-RELATED"/>
    <property type="match status" value="1"/>
</dbReference>
<dbReference type="EMBL" id="JACYTP010000001">
    <property type="protein sequence ID" value="MBD8511595.1"/>
    <property type="molecule type" value="Genomic_DNA"/>
</dbReference>
<evidence type="ECO:0000256" key="2">
    <source>
        <dbReference type="ARBA" id="ARBA00022692"/>
    </source>
</evidence>
<evidence type="ECO:0000256" key="4">
    <source>
        <dbReference type="ARBA" id="ARBA00023136"/>
    </source>
</evidence>
<feature type="transmembrane region" description="Helical" evidence="5">
    <location>
        <begin position="256"/>
        <end position="273"/>
    </location>
</feature>
<sequence>MNNGVLLTIGSAFIFSIMNALVKAASDTIPTAEIVFFRSIIGTVLILLLMKHSRIRFSSKGIPLLVLRGVFGALYLLAFVYTLANIPMADAVILAYLSPFFVIVFSRLILKDKLPPRSALLLLAVLTGAGLIINPLDYESYNLFALAGVASAAFAAGASITIKQLSQRHHTYEIVFYFLFVATLISAILMADNFVMPQGIAWLYLIAIGVVSLLGQIFLTQAFSHENAAVVAVTRYIGIVFNILWGLMFWQEIPDSLTIAGGVIIVIASILLSNRKPVTEKADIDEVKGSQQEKATVR</sequence>
<accession>A0ABR9BIU4</accession>
<feature type="transmembrane region" description="Helical" evidence="5">
    <location>
        <begin position="174"/>
        <end position="195"/>
    </location>
</feature>
<proteinExistence type="predicted"/>
<evidence type="ECO:0000256" key="5">
    <source>
        <dbReference type="SAM" id="Phobius"/>
    </source>
</evidence>
<evidence type="ECO:0000313" key="8">
    <source>
        <dbReference type="Proteomes" id="UP000649768"/>
    </source>
</evidence>
<evidence type="ECO:0000259" key="6">
    <source>
        <dbReference type="Pfam" id="PF00892"/>
    </source>
</evidence>
<dbReference type="PANTHER" id="PTHR22911:SF6">
    <property type="entry name" value="SOLUTE CARRIER FAMILY 35 MEMBER G1"/>
    <property type="match status" value="1"/>
</dbReference>
<feature type="transmembrane region" description="Helical" evidence="5">
    <location>
        <begin position="62"/>
        <end position="81"/>
    </location>
</feature>
<keyword evidence="4 5" id="KW-0472">Membrane</keyword>
<evidence type="ECO:0000256" key="3">
    <source>
        <dbReference type="ARBA" id="ARBA00022989"/>
    </source>
</evidence>
<feature type="domain" description="EamA" evidence="6">
    <location>
        <begin position="145"/>
        <end position="273"/>
    </location>
</feature>
<feature type="transmembrane region" description="Helical" evidence="5">
    <location>
        <begin position="93"/>
        <end position="110"/>
    </location>
</feature>
<name>A0ABR9BIU4_9GAMM</name>